<organism evidence="5">
    <name type="scientific">freshwater metagenome</name>
    <dbReference type="NCBI Taxonomy" id="449393"/>
    <lineage>
        <taxon>unclassified sequences</taxon>
        <taxon>metagenomes</taxon>
        <taxon>ecological metagenomes</taxon>
    </lineage>
</organism>
<dbReference type="GO" id="GO:0005829">
    <property type="term" value="C:cytosol"/>
    <property type="evidence" value="ECO:0007669"/>
    <property type="project" value="TreeGrafter"/>
</dbReference>
<evidence type="ECO:0000313" key="6">
    <source>
        <dbReference type="EMBL" id="CAB5067339.1"/>
    </source>
</evidence>
<dbReference type="InterPro" id="IPR000821">
    <property type="entry name" value="Ala_racemase"/>
</dbReference>
<evidence type="ECO:0000313" key="5">
    <source>
        <dbReference type="EMBL" id="CAB5023507.1"/>
    </source>
</evidence>
<evidence type="ECO:0000256" key="1">
    <source>
        <dbReference type="ARBA" id="ARBA00001933"/>
    </source>
</evidence>
<dbReference type="Pfam" id="PF00842">
    <property type="entry name" value="Ala_racemase_C"/>
    <property type="match status" value="1"/>
</dbReference>
<comment type="cofactor">
    <cofactor evidence="1">
        <name>pyridoxal 5'-phosphate</name>
        <dbReference type="ChEBI" id="CHEBI:597326"/>
    </cofactor>
</comment>
<dbReference type="Pfam" id="PF01168">
    <property type="entry name" value="Ala_racemase_N"/>
    <property type="match status" value="1"/>
</dbReference>
<dbReference type="PANTHER" id="PTHR30511">
    <property type="entry name" value="ALANINE RACEMASE"/>
    <property type="match status" value="1"/>
</dbReference>
<dbReference type="SUPFAM" id="SSF51419">
    <property type="entry name" value="PLP-binding barrel"/>
    <property type="match status" value="1"/>
</dbReference>
<dbReference type="GO" id="GO:0008784">
    <property type="term" value="F:alanine racemase activity"/>
    <property type="evidence" value="ECO:0007669"/>
    <property type="project" value="InterPro"/>
</dbReference>
<feature type="domain" description="Alanine racemase C-terminal" evidence="4">
    <location>
        <begin position="248"/>
        <end position="379"/>
    </location>
</feature>
<dbReference type="SMART" id="SM01005">
    <property type="entry name" value="Ala_racemase_C"/>
    <property type="match status" value="1"/>
</dbReference>
<dbReference type="HAMAP" id="MF_01201">
    <property type="entry name" value="Ala_racemase"/>
    <property type="match status" value="1"/>
</dbReference>
<dbReference type="NCBIfam" id="TIGR00492">
    <property type="entry name" value="alr"/>
    <property type="match status" value="1"/>
</dbReference>
<dbReference type="Gene3D" id="2.40.37.10">
    <property type="entry name" value="Lyase, Ornithine Decarboxylase, Chain A, domain 1"/>
    <property type="match status" value="1"/>
</dbReference>
<dbReference type="InterPro" id="IPR011079">
    <property type="entry name" value="Ala_racemase_C"/>
</dbReference>
<dbReference type="Gene3D" id="3.20.20.10">
    <property type="entry name" value="Alanine racemase"/>
    <property type="match status" value="1"/>
</dbReference>
<dbReference type="PANTHER" id="PTHR30511:SF0">
    <property type="entry name" value="ALANINE RACEMASE, CATABOLIC-RELATED"/>
    <property type="match status" value="1"/>
</dbReference>
<dbReference type="InterPro" id="IPR020622">
    <property type="entry name" value="Ala_racemase_pyridoxalP-BS"/>
</dbReference>
<gene>
    <name evidence="5" type="ORF">UFOPK4098_00998</name>
    <name evidence="6" type="ORF">UFOPK4347_01451</name>
</gene>
<evidence type="ECO:0000256" key="2">
    <source>
        <dbReference type="ARBA" id="ARBA00022898"/>
    </source>
</evidence>
<keyword evidence="3" id="KW-0413">Isomerase</keyword>
<proteinExistence type="inferred from homology"/>
<evidence type="ECO:0000259" key="4">
    <source>
        <dbReference type="SMART" id="SM01005"/>
    </source>
</evidence>
<reference evidence="5" key="1">
    <citation type="submission" date="2020-05" db="EMBL/GenBank/DDBJ databases">
        <authorList>
            <person name="Chiriac C."/>
            <person name="Salcher M."/>
            <person name="Ghai R."/>
            <person name="Kavagutti S V."/>
        </authorList>
    </citation>
    <scope>NUCLEOTIDE SEQUENCE</scope>
</reference>
<sequence>MGVSNVKRWAWAEVNLAAYIHNIEHLKSLVAPAEVWAVVKANAYGHGAIAIAKSALVAGASGLCVALASEVAELRDAGVESPVLVLSQQPYDSLPLLLQQGATHTVYSIEYVNELVKHATALGISQVPVHIKVDTGMNRVGVSPQLLMELVHHVQELSPRIVLEGIYTHFANADEPEHPANNEQSRLFADSLNQLGHLSENLKIHSCNSAAAIRFPQERRSLVRVGISSYGLSPGPELTDDCRELEPVMSLKARVSHVHVVQPGQGVSYGHRAITTEECVIATVPLGYADGVPRRLWSEGGEVLLGGKRFPIMGVITMDQLMVNCGPVGHCQIAVGDEVVLIGKQGSEVITATDWADALGTIAYEVTCGIGARIERQYLEAHH</sequence>
<dbReference type="PROSITE" id="PS00395">
    <property type="entry name" value="ALANINE_RACEMASE"/>
    <property type="match status" value="1"/>
</dbReference>
<dbReference type="GO" id="GO:0030170">
    <property type="term" value="F:pyridoxal phosphate binding"/>
    <property type="evidence" value="ECO:0007669"/>
    <property type="project" value="TreeGrafter"/>
</dbReference>
<dbReference type="FunFam" id="3.20.20.10:FF:000002">
    <property type="entry name" value="Alanine racemase"/>
    <property type="match status" value="1"/>
</dbReference>
<dbReference type="InterPro" id="IPR009006">
    <property type="entry name" value="Ala_racemase/Decarboxylase_C"/>
</dbReference>
<accession>A0A6J7R0H8</accession>
<dbReference type="InterPro" id="IPR029066">
    <property type="entry name" value="PLP-binding_barrel"/>
</dbReference>
<dbReference type="SUPFAM" id="SSF50621">
    <property type="entry name" value="Alanine racemase C-terminal domain-like"/>
    <property type="match status" value="1"/>
</dbReference>
<dbReference type="InterPro" id="IPR001608">
    <property type="entry name" value="Ala_racemase_N"/>
</dbReference>
<dbReference type="EMBL" id="CAFBQU010000054">
    <property type="protein sequence ID" value="CAB5067339.1"/>
    <property type="molecule type" value="Genomic_DNA"/>
</dbReference>
<dbReference type="CDD" id="cd00430">
    <property type="entry name" value="PLPDE_III_AR"/>
    <property type="match status" value="1"/>
</dbReference>
<evidence type="ECO:0000256" key="3">
    <source>
        <dbReference type="ARBA" id="ARBA00023235"/>
    </source>
</evidence>
<dbReference type="AlphaFoldDB" id="A0A6J7R0H8"/>
<keyword evidence="2" id="KW-0663">Pyridoxal phosphate</keyword>
<dbReference type="GO" id="GO:0009252">
    <property type="term" value="P:peptidoglycan biosynthetic process"/>
    <property type="evidence" value="ECO:0007669"/>
    <property type="project" value="TreeGrafter"/>
</dbReference>
<name>A0A6J7R0H8_9ZZZZ</name>
<dbReference type="EMBL" id="CAFBPN010000052">
    <property type="protein sequence ID" value="CAB5023507.1"/>
    <property type="molecule type" value="Genomic_DNA"/>
</dbReference>
<dbReference type="PRINTS" id="PR00992">
    <property type="entry name" value="ALARACEMASE"/>
</dbReference>
<dbReference type="GO" id="GO:0030632">
    <property type="term" value="P:D-alanine biosynthetic process"/>
    <property type="evidence" value="ECO:0007669"/>
    <property type="project" value="TreeGrafter"/>
</dbReference>
<protein>
    <submittedName>
        <fullName evidence="5">Unannotated protein</fullName>
    </submittedName>
</protein>